<dbReference type="Gene3D" id="3.40.50.300">
    <property type="entry name" value="P-loop containing nucleotide triphosphate hydrolases"/>
    <property type="match status" value="1"/>
</dbReference>
<dbReference type="SUPFAM" id="SSF52540">
    <property type="entry name" value="P-loop containing nucleoside triphosphate hydrolases"/>
    <property type="match status" value="1"/>
</dbReference>
<dbReference type="Proteomes" id="UP001628193">
    <property type="component" value="Unassembled WGS sequence"/>
</dbReference>
<proteinExistence type="predicted"/>
<keyword evidence="2" id="KW-1185">Reference proteome</keyword>
<gene>
    <name evidence="1" type="ORF">SIID45300_01982</name>
</gene>
<evidence type="ECO:0000313" key="1">
    <source>
        <dbReference type="EMBL" id="GAB0057650.1"/>
    </source>
</evidence>
<dbReference type="Pfam" id="PF13469">
    <property type="entry name" value="Sulfotransfer_3"/>
    <property type="match status" value="1"/>
</dbReference>
<accession>A0ABQ0CAC2</accession>
<dbReference type="EMBL" id="BAAFGK010000004">
    <property type="protein sequence ID" value="GAB0057650.1"/>
    <property type="molecule type" value="Genomic_DNA"/>
</dbReference>
<evidence type="ECO:0008006" key="3">
    <source>
        <dbReference type="Google" id="ProtNLM"/>
    </source>
</evidence>
<comment type="caution">
    <text evidence="1">The sequence shown here is derived from an EMBL/GenBank/DDBJ whole genome shotgun (WGS) entry which is preliminary data.</text>
</comment>
<dbReference type="InterPro" id="IPR027417">
    <property type="entry name" value="P-loop_NTPase"/>
</dbReference>
<reference evidence="1 2" key="1">
    <citation type="submission" date="2024-09" db="EMBL/GenBank/DDBJ databases">
        <title>Draft genome sequence of Candidatus Magnetaquicoccaceae bacterium FCR-1.</title>
        <authorList>
            <person name="Shimoshige H."/>
            <person name="Shimamura S."/>
            <person name="Taoka A."/>
            <person name="Kobayashi H."/>
            <person name="Maekawa T."/>
        </authorList>
    </citation>
    <scope>NUCLEOTIDE SEQUENCE [LARGE SCALE GENOMIC DNA]</scope>
    <source>
        <strain evidence="1 2">FCR-1</strain>
    </source>
</reference>
<evidence type="ECO:0000313" key="2">
    <source>
        <dbReference type="Proteomes" id="UP001628193"/>
    </source>
</evidence>
<protein>
    <recommendedName>
        <fullName evidence="3">Sulfotransferase</fullName>
    </recommendedName>
</protein>
<organism evidence="1 2">
    <name type="scientific">Candidatus Magnetaquiglobus chichijimensis</name>
    <dbReference type="NCBI Taxonomy" id="3141448"/>
    <lineage>
        <taxon>Bacteria</taxon>
        <taxon>Pseudomonadati</taxon>
        <taxon>Pseudomonadota</taxon>
        <taxon>Magnetococcia</taxon>
        <taxon>Magnetococcales</taxon>
        <taxon>Candidatus Magnetaquicoccaceae</taxon>
        <taxon>Candidatus Magnetaquiglobus</taxon>
    </lineage>
</organism>
<sequence length="356" mass="40035">MPEQHFAPPLFVVGCDRSGTTLLTSILEAGFGLAAPLETHVIPAFARGLWAWGDLGGRAARGRLLAAMVDFVTILTARTYPAKRLEDLQPVTLLAVADQMEGLAEESRDFGGMIRGWFDRYARAHGQSGWVDNSSFYESLPLSIWEAHLPEMRVIHIVRDGRDVALSWLKSWWGPATLGEAAWLWSRHVRDKRAWGRAHPDRYLEISYETLLTCPEEMVARIAAFLNRPAPAWPVDLTRSESARVLSTGGTHDLLRGPVKADNREKWRAALDDDDQRLFEWFAGATLRASGYPIRFGGMSALERLALAPRALFSWGKRFFTPVYYAKKAKWGVPWALRLAGPLRGWVVRLASGWKR</sequence>
<dbReference type="RefSeq" id="WP_420905342.1">
    <property type="nucleotide sequence ID" value="NZ_BAAFGK010000004.1"/>
</dbReference>
<name>A0ABQ0CAC2_9PROT</name>